<sequence>MNWSPNTFLYVSANQNFPLPNNGNNPTGNIYFNGNSHSNPSNPHPTAGANIHDIYTYNYTIPGSAGCSPTSGQLTIVTGGFTYDDFCRGDVTALNDISLLNYNSAGNLNWYSDDTGSTSIPGTTQIQGGQTYYVDLGIAGCSQVFPVDIEYATPTPEVELMQDFCTQATWQAAGFSNSGDDLSKVVVCGSNLQWYSDSAGTTPITNPSSVTLADGDVYYISQEINGCESALLPVTMTENECACIENPSFQDASGNVNLEGYTFFSKNFTGGISACQGMNYLSGTPQYTNTIQQYDFNNNNVAVTYATPANIPWLAANGVNISGTSPFGCSERSIKLNDDAAGLRTGTTMVKEFVAGEVISFDFLFLMNDPANHLPREKPFVTIRLIDQQGNLVQERCINADPDNCIFNLIPAATNPNGVIPITNPVVYTDWSCIKLNTIELQGQAARVEITTGDCDLTGHWGVGYFDNFYVGDDSPGLCDSAFGYMAVNPIDQPSGNYANCSLFGGTVGVNPNCAPALAANNVTFPIEICGTYSSPIGNPNGGDAPVTDITIDVVSNGTVVYSASTFTQPSPGEFCITINQSDISNPYGEFTIEGELEFTMNCGTPYNYYVQAQSNGFKFCPVAGCPTPFPPECNAGGNPNP</sequence>
<accession>A0ABU1K521</accession>
<evidence type="ECO:0000313" key="2">
    <source>
        <dbReference type="Proteomes" id="UP001257659"/>
    </source>
</evidence>
<organism evidence="1 2">
    <name type="scientific">Mesonia maritima</name>
    <dbReference type="NCBI Taxonomy" id="1793873"/>
    <lineage>
        <taxon>Bacteria</taxon>
        <taxon>Pseudomonadati</taxon>
        <taxon>Bacteroidota</taxon>
        <taxon>Flavobacteriia</taxon>
        <taxon>Flavobacteriales</taxon>
        <taxon>Flavobacteriaceae</taxon>
        <taxon>Mesonia</taxon>
    </lineage>
</organism>
<dbReference type="RefSeq" id="WP_309727607.1">
    <property type="nucleotide sequence ID" value="NZ_JAVDQA010000003.1"/>
</dbReference>
<dbReference type="Proteomes" id="UP001257659">
    <property type="component" value="Unassembled WGS sequence"/>
</dbReference>
<evidence type="ECO:0008006" key="3">
    <source>
        <dbReference type="Google" id="ProtNLM"/>
    </source>
</evidence>
<comment type="caution">
    <text evidence="1">The sequence shown here is derived from an EMBL/GenBank/DDBJ whole genome shotgun (WGS) entry which is preliminary data.</text>
</comment>
<gene>
    <name evidence="1" type="ORF">GGR31_001349</name>
</gene>
<proteinExistence type="predicted"/>
<name>A0ABU1K521_9FLAO</name>
<reference evidence="1 2" key="1">
    <citation type="submission" date="2023-07" db="EMBL/GenBank/DDBJ databases">
        <title>Genomic Encyclopedia of Type Strains, Phase IV (KMG-IV): sequencing the most valuable type-strain genomes for metagenomic binning, comparative biology and taxonomic classification.</title>
        <authorList>
            <person name="Goeker M."/>
        </authorList>
    </citation>
    <scope>NUCLEOTIDE SEQUENCE [LARGE SCALE GENOMIC DNA]</scope>
    <source>
        <strain evidence="1 2">DSM 102814</strain>
    </source>
</reference>
<protein>
    <recommendedName>
        <fullName evidence="3">Ig-like domain-containing protein</fullName>
    </recommendedName>
</protein>
<dbReference type="EMBL" id="JAVDQA010000003">
    <property type="protein sequence ID" value="MDR6300706.1"/>
    <property type="molecule type" value="Genomic_DNA"/>
</dbReference>
<feature type="non-terminal residue" evidence="1">
    <location>
        <position position="642"/>
    </location>
</feature>
<evidence type="ECO:0000313" key="1">
    <source>
        <dbReference type="EMBL" id="MDR6300706.1"/>
    </source>
</evidence>
<keyword evidence="2" id="KW-1185">Reference proteome</keyword>